<feature type="domain" description="OmpA-like" evidence="6">
    <location>
        <begin position="23"/>
        <end position="133"/>
    </location>
</feature>
<evidence type="ECO:0000256" key="4">
    <source>
        <dbReference type="PROSITE-ProRule" id="PRU00473"/>
    </source>
</evidence>
<comment type="caution">
    <text evidence="7">The sequence shown here is derived from an EMBL/GenBank/DDBJ whole genome shotgun (WGS) entry which is preliminary data.</text>
</comment>
<dbReference type="PROSITE" id="PS51123">
    <property type="entry name" value="OMPA_2"/>
    <property type="match status" value="1"/>
</dbReference>
<dbReference type="Pfam" id="PF00691">
    <property type="entry name" value="OmpA"/>
    <property type="match status" value="1"/>
</dbReference>
<evidence type="ECO:0000256" key="3">
    <source>
        <dbReference type="ARBA" id="ARBA00023237"/>
    </source>
</evidence>
<organism evidence="7 8">
    <name type="scientific">Acidiphilium iwatense</name>
    <dbReference type="NCBI Taxonomy" id="768198"/>
    <lineage>
        <taxon>Bacteria</taxon>
        <taxon>Pseudomonadati</taxon>
        <taxon>Pseudomonadota</taxon>
        <taxon>Alphaproteobacteria</taxon>
        <taxon>Acetobacterales</taxon>
        <taxon>Acidocellaceae</taxon>
        <taxon>Acidiphilium</taxon>
    </lineage>
</organism>
<dbReference type="InterPro" id="IPR006665">
    <property type="entry name" value="OmpA-like"/>
</dbReference>
<evidence type="ECO:0000256" key="5">
    <source>
        <dbReference type="SAM" id="MobiDB-lite"/>
    </source>
</evidence>
<dbReference type="EMBL" id="JAKGBZ010000004">
    <property type="protein sequence ID" value="MCF3945798.1"/>
    <property type="molecule type" value="Genomic_DNA"/>
</dbReference>
<dbReference type="RefSeq" id="WP_235703032.1">
    <property type="nucleotide sequence ID" value="NZ_JAKGBZ010000004.1"/>
</dbReference>
<dbReference type="Gene3D" id="3.30.1330.60">
    <property type="entry name" value="OmpA-like domain"/>
    <property type="match status" value="1"/>
</dbReference>
<evidence type="ECO:0000313" key="8">
    <source>
        <dbReference type="Proteomes" id="UP001521209"/>
    </source>
</evidence>
<dbReference type="InterPro" id="IPR006664">
    <property type="entry name" value="OMP_bac"/>
</dbReference>
<keyword evidence="2 4" id="KW-0472">Membrane</keyword>
<name>A0ABS9DUJ0_9PROT</name>
<dbReference type="PANTHER" id="PTHR30329:SF21">
    <property type="entry name" value="LIPOPROTEIN YIAD-RELATED"/>
    <property type="match status" value="1"/>
</dbReference>
<dbReference type="PANTHER" id="PTHR30329">
    <property type="entry name" value="STATOR ELEMENT OF FLAGELLAR MOTOR COMPLEX"/>
    <property type="match status" value="1"/>
</dbReference>
<dbReference type="PROSITE" id="PS51257">
    <property type="entry name" value="PROKAR_LIPOPROTEIN"/>
    <property type="match status" value="1"/>
</dbReference>
<dbReference type="PRINTS" id="PR01021">
    <property type="entry name" value="OMPADOMAIN"/>
</dbReference>
<sequence>MRRSTWLAVAAISLLGLSGCADLPFLHGPPRFVVFFQPNSAALRAPGRAVIANAARAAANHPLAPVTVVGAADTKGSTPDNIRLSNARAAAVAAQLIADGVASTRIAVEGLGPVGSPPASEQASRTATITIGR</sequence>
<gene>
    <name evidence="7" type="ORF">L2A60_03750</name>
</gene>
<evidence type="ECO:0000256" key="2">
    <source>
        <dbReference type="ARBA" id="ARBA00023136"/>
    </source>
</evidence>
<dbReference type="SUPFAM" id="SSF103088">
    <property type="entry name" value="OmpA-like"/>
    <property type="match status" value="1"/>
</dbReference>
<evidence type="ECO:0000313" key="7">
    <source>
        <dbReference type="EMBL" id="MCF3945798.1"/>
    </source>
</evidence>
<dbReference type="InterPro" id="IPR036737">
    <property type="entry name" value="OmpA-like_sf"/>
</dbReference>
<protein>
    <submittedName>
        <fullName evidence="7">OmpA family protein</fullName>
    </submittedName>
</protein>
<proteinExistence type="predicted"/>
<dbReference type="InterPro" id="IPR050330">
    <property type="entry name" value="Bact_OuterMem_StrucFunc"/>
</dbReference>
<feature type="compositionally biased region" description="Polar residues" evidence="5">
    <location>
        <begin position="119"/>
        <end position="133"/>
    </location>
</feature>
<dbReference type="Proteomes" id="UP001521209">
    <property type="component" value="Unassembled WGS sequence"/>
</dbReference>
<reference evidence="7 8" key="1">
    <citation type="submission" date="2022-01" db="EMBL/GenBank/DDBJ databases">
        <authorList>
            <person name="Won M."/>
            <person name="Kim S.-J."/>
            <person name="Kwon S.-W."/>
        </authorList>
    </citation>
    <scope>NUCLEOTIDE SEQUENCE [LARGE SCALE GENOMIC DNA]</scope>
    <source>
        <strain evidence="7 8">KCTC 23505</strain>
    </source>
</reference>
<feature type="region of interest" description="Disordered" evidence="5">
    <location>
        <begin position="113"/>
        <end position="133"/>
    </location>
</feature>
<keyword evidence="8" id="KW-1185">Reference proteome</keyword>
<accession>A0ABS9DUJ0</accession>
<evidence type="ECO:0000256" key="1">
    <source>
        <dbReference type="ARBA" id="ARBA00004442"/>
    </source>
</evidence>
<evidence type="ECO:0000259" key="6">
    <source>
        <dbReference type="PROSITE" id="PS51123"/>
    </source>
</evidence>
<keyword evidence="3" id="KW-0998">Cell outer membrane</keyword>
<comment type="subcellular location">
    <subcellularLocation>
        <location evidence="1">Cell outer membrane</location>
    </subcellularLocation>
</comment>